<dbReference type="EMBL" id="SWFS01000533">
    <property type="protein sequence ID" value="KAA8898938.1"/>
    <property type="molecule type" value="Genomic_DNA"/>
</dbReference>
<dbReference type="AlphaFoldDB" id="A0A642UH78"/>
<dbReference type="UniPathway" id="UPA00344"/>
<feature type="region of interest" description="Disordered" evidence="6">
    <location>
        <begin position="165"/>
        <end position="202"/>
    </location>
</feature>
<dbReference type="Gene3D" id="3.90.105.10">
    <property type="entry name" value="Molybdopterin biosynthesis moea protein, domain 2"/>
    <property type="match status" value="1"/>
</dbReference>
<keyword evidence="5" id="KW-0479">Metal-binding</keyword>
<gene>
    <name evidence="8" type="ORF">TRICI_006432</name>
</gene>
<comment type="similarity">
    <text evidence="2">In the N-terminal section; belongs to the MoaB/Mog family.</text>
</comment>
<dbReference type="PANTHER" id="PTHR10192:SF5">
    <property type="entry name" value="GEPHYRIN"/>
    <property type="match status" value="1"/>
</dbReference>
<dbReference type="InterPro" id="IPR038987">
    <property type="entry name" value="MoeA-like"/>
</dbReference>
<keyword evidence="5" id="KW-0460">Magnesium</keyword>
<organism evidence="8 9">
    <name type="scientific">Trichomonascus ciferrii</name>
    <dbReference type="NCBI Taxonomy" id="44093"/>
    <lineage>
        <taxon>Eukaryota</taxon>
        <taxon>Fungi</taxon>
        <taxon>Dikarya</taxon>
        <taxon>Ascomycota</taxon>
        <taxon>Saccharomycotina</taxon>
        <taxon>Dipodascomycetes</taxon>
        <taxon>Dipodascales</taxon>
        <taxon>Trichomonascaceae</taxon>
        <taxon>Trichomonascus</taxon>
        <taxon>Trichomonascus ciferrii complex</taxon>
    </lineage>
</organism>
<keyword evidence="4 5" id="KW-0501">Molybdenum cofactor biosynthesis</keyword>
<evidence type="ECO:0000313" key="8">
    <source>
        <dbReference type="EMBL" id="KAA8898938.1"/>
    </source>
</evidence>
<dbReference type="InterPro" id="IPR005110">
    <property type="entry name" value="MoeA_linker/N"/>
</dbReference>
<dbReference type="GO" id="GO:0061598">
    <property type="term" value="F:molybdopterin adenylyltransferase activity"/>
    <property type="evidence" value="ECO:0007669"/>
    <property type="project" value="UniProtKB-UniRule"/>
</dbReference>
<dbReference type="VEuPathDB" id="FungiDB:TRICI_006432"/>
<dbReference type="InterPro" id="IPR036425">
    <property type="entry name" value="MoaB/Mog-like_dom_sf"/>
</dbReference>
<comment type="catalytic activity">
    <reaction evidence="5">
        <text>molybdopterin + ATP + H(+) = adenylyl-molybdopterin + diphosphate</text>
        <dbReference type="Rhea" id="RHEA:31331"/>
        <dbReference type="ChEBI" id="CHEBI:15378"/>
        <dbReference type="ChEBI" id="CHEBI:30616"/>
        <dbReference type="ChEBI" id="CHEBI:33019"/>
        <dbReference type="ChEBI" id="CHEBI:58698"/>
        <dbReference type="ChEBI" id="CHEBI:62727"/>
    </reaction>
</comment>
<comment type="catalytic activity">
    <reaction evidence="5">
        <text>adenylyl-molybdopterin + molybdate = Mo-molybdopterin + AMP + H(+)</text>
        <dbReference type="Rhea" id="RHEA:35047"/>
        <dbReference type="ChEBI" id="CHEBI:15378"/>
        <dbReference type="ChEBI" id="CHEBI:36264"/>
        <dbReference type="ChEBI" id="CHEBI:62727"/>
        <dbReference type="ChEBI" id="CHEBI:71302"/>
        <dbReference type="ChEBI" id="CHEBI:456215"/>
    </reaction>
</comment>
<comment type="similarity">
    <text evidence="5">Belongs to the MoeA family.</text>
</comment>
<evidence type="ECO:0000256" key="3">
    <source>
        <dbReference type="ARBA" id="ARBA00008339"/>
    </source>
</evidence>
<accession>A0A642UH78</accession>
<dbReference type="NCBIfam" id="NF045515">
    <property type="entry name" value="Glp_gephyrin"/>
    <property type="match status" value="1"/>
</dbReference>
<comment type="caution">
    <text evidence="8">The sequence shown here is derived from an EMBL/GenBank/DDBJ whole genome shotgun (WGS) entry which is preliminary data.</text>
</comment>
<dbReference type="CDD" id="cd00887">
    <property type="entry name" value="MoeA"/>
    <property type="match status" value="1"/>
</dbReference>
<dbReference type="Gene3D" id="3.40.980.10">
    <property type="entry name" value="MoaB/Mog-like domain"/>
    <property type="match status" value="2"/>
</dbReference>
<dbReference type="NCBIfam" id="TIGR00177">
    <property type="entry name" value="molyb_syn"/>
    <property type="match status" value="2"/>
</dbReference>
<dbReference type="GO" id="GO:0006777">
    <property type="term" value="P:Mo-molybdopterin cofactor biosynthetic process"/>
    <property type="evidence" value="ECO:0007669"/>
    <property type="project" value="UniProtKB-UniRule"/>
</dbReference>
<evidence type="ECO:0000313" key="9">
    <source>
        <dbReference type="Proteomes" id="UP000761534"/>
    </source>
</evidence>
<protein>
    <recommendedName>
        <fullName evidence="7">MoaB/Mog domain-containing protein</fullName>
    </recommendedName>
</protein>
<evidence type="ECO:0000256" key="4">
    <source>
        <dbReference type="ARBA" id="ARBA00023150"/>
    </source>
</evidence>
<dbReference type="Pfam" id="PF03453">
    <property type="entry name" value="MoeA_N"/>
    <property type="match status" value="1"/>
</dbReference>
<dbReference type="SUPFAM" id="SSF63882">
    <property type="entry name" value="MoeA N-terminal region -like"/>
    <property type="match status" value="1"/>
</dbReference>
<feature type="compositionally biased region" description="Basic residues" evidence="6">
    <location>
        <begin position="173"/>
        <end position="199"/>
    </location>
</feature>
<reference evidence="8" key="1">
    <citation type="journal article" date="2019" name="G3 (Bethesda)">
        <title>Genome Assemblies of Two Rare Opportunistic Yeast Pathogens: Diutina rugosa (syn. Candida rugosa) and Trichomonascus ciferrii (syn. Candida ciferrii).</title>
        <authorList>
            <person name="Mixao V."/>
            <person name="Saus E."/>
            <person name="Hansen A.P."/>
            <person name="Lass-Florl C."/>
            <person name="Gabaldon T."/>
        </authorList>
    </citation>
    <scope>NUCLEOTIDE SEQUENCE</scope>
    <source>
        <strain evidence="8">CBS 4856</strain>
    </source>
</reference>
<dbReference type="GO" id="GO:0061599">
    <property type="term" value="F:molybdopterin molybdotransferase activity"/>
    <property type="evidence" value="ECO:0007669"/>
    <property type="project" value="UniProtKB-UniRule"/>
</dbReference>
<comment type="function">
    <text evidence="5">Catalyzes two steps in the biosynthesis of the molybdenum cofactor. In the first step, molybdopterin is adenylated. Subsequently, molybdate is inserted into adenylated molybdopterin and AMP is released.</text>
</comment>
<keyword evidence="9" id="KW-1185">Reference proteome</keyword>
<name>A0A642UH78_9ASCO</name>
<keyword evidence="5" id="KW-0808">Transferase</keyword>
<dbReference type="Pfam" id="PF03454">
    <property type="entry name" value="MoeA_C"/>
    <property type="match status" value="1"/>
</dbReference>
<dbReference type="InterPro" id="IPR036135">
    <property type="entry name" value="MoeA_linker/N_sf"/>
</dbReference>
<dbReference type="Gene3D" id="2.170.190.11">
    <property type="entry name" value="Molybdopterin biosynthesis moea protein, domain 3"/>
    <property type="match status" value="1"/>
</dbReference>
<dbReference type="InterPro" id="IPR001453">
    <property type="entry name" value="MoaB/Mog_dom"/>
</dbReference>
<dbReference type="SUPFAM" id="SSF63867">
    <property type="entry name" value="MoeA C-terminal domain-like"/>
    <property type="match status" value="1"/>
</dbReference>
<comment type="similarity">
    <text evidence="3">In the C-terminal section; belongs to the MoeA family.</text>
</comment>
<evidence type="ECO:0000256" key="2">
    <source>
        <dbReference type="ARBA" id="ARBA00007589"/>
    </source>
</evidence>
<dbReference type="Pfam" id="PF00994">
    <property type="entry name" value="MoCF_biosynth"/>
    <property type="match status" value="2"/>
</dbReference>
<dbReference type="InterPro" id="IPR008284">
    <property type="entry name" value="MoCF_biosynth_CS"/>
</dbReference>
<evidence type="ECO:0000256" key="5">
    <source>
        <dbReference type="RuleBase" id="RU365090"/>
    </source>
</evidence>
<dbReference type="PROSITE" id="PS01079">
    <property type="entry name" value="MOCF_BIOSYNTHESIS_2"/>
    <property type="match status" value="1"/>
</dbReference>
<evidence type="ECO:0000256" key="6">
    <source>
        <dbReference type="SAM" id="MobiDB-lite"/>
    </source>
</evidence>
<dbReference type="Proteomes" id="UP000761534">
    <property type="component" value="Unassembled WGS sequence"/>
</dbReference>
<dbReference type="FunFam" id="3.40.980.10:FF:000001">
    <property type="entry name" value="Molybdopterin molybdenumtransferase"/>
    <property type="match status" value="1"/>
</dbReference>
<dbReference type="SMART" id="SM00852">
    <property type="entry name" value="MoCF_biosynth"/>
    <property type="match status" value="2"/>
</dbReference>
<dbReference type="GO" id="GO:0005829">
    <property type="term" value="C:cytosol"/>
    <property type="evidence" value="ECO:0007669"/>
    <property type="project" value="TreeGrafter"/>
</dbReference>
<comment type="pathway">
    <text evidence="1 5">Cofactor biosynthesis; molybdopterin biosynthesis.</text>
</comment>
<dbReference type="GO" id="GO:0005524">
    <property type="term" value="F:ATP binding"/>
    <property type="evidence" value="ECO:0007669"/>
    <property type="project" value="UniProtKB-UniRule"/>
</dbReference>
<sequence length="658" mass="70309">MSGYKVTVIVVSDSVSAGKSTDGVVEAVKDVLSAHSLFRPSVAEISVEVVPDEVDDIESAVTSSVRNSGGLILTSGGTGCAERDRTPEVVSSLLDKATPGITQLMLSESFKTTPLAALSRPISGVIGGNSLVVTLPGSPKAVKENLTAIIDILPHALDLIEQKQSSRELHAHSQSHSHSHGHSHKNNHHSQSHGHHNGPKFHELVPSMGGTVAQRPRKSPYPMVPVDDAQSTVVKEAPLPQQIVMSILDEDLVSHIVAEDVYSEVDVPNFRASIVDGYAVMHSDCPGAYDLFAVSHAAPSGPVKMMAGTVVRVTTGAPVPHGATAVVPVEETKVAELTPDGKEEKKIEILAQNVSENDNVRQIGSDVKRGTRILQKGIMISTSGGEIGLLASVGVTKVKVYKKPVVGILSTGDELVDINQKIQDPNKKLTGGQIFDSNRPSLISMVRSWGYKALDLKIAKDNSESLCTQVKRAYQELEVDVIITTGGVSMGEMDLLKPTIEIDLQGKLHFGRVAMKPGKPTTFGTFDFEDLCARKLIFALPGNPASATVTFHLFVLPALRKFSGFCESQCLLPKINVEIQSEVKLDPRPEYHRVTISTVLTAEGQTKFQAQSTGFQRSSAISSMKEANALLCLPSSTDTQRSVLPAGSLVPAILIGQL</sequence>
<dbReference type="Gene3D" id="2.40.340.10">
    <property type="entry name" value="MoeA, C-terminal, domain IV"/>
    <property type="match status" value="1"/>
</dbReference>
<dbReference type="PANTHER" id="PTHR10192">
    <property type="entry name" value="MOLYBDOPTERIN BIOSYNTHESIS PROTEIN"/>
    <property type="match status" value="1"/>
</dbReference>
<dbReference type="SUPFAM" id="SSF53218">
    <property type="entry name" value="Molybdenum cofactor biosynthesis proteins"/>
    <property type="match status" value="2"/>
</dbReference>
<proteinExistence type="inferred from homology"/>
<dbReference type="InterPro" id="IPR005111">
    <property type="entry name" value="MoeA_C_domain_IV"/>
</dbReference>
<dbReference type="CDD" id="cd00886">
    <property type="entry name" value="MogA_MoaB"/>
    <property type="match status" value="1"/>
</dbReference>
<comment type="cofactor">
    <cofactor evidence="5">
        <name>Mg(2+)</name>
        <dbReference type="ChEBI" id="CHEBI:18420"/>
    </cofactor>
</comment>
<feature type="domain" description="MoaB/Mog" evidence="7">
    <location>
        <begin position="407"/>
        <end position="561"/>
    </location>
</feature>
<keyword evidence="5" id="KW-0500">Molybdenum</keyword>
<dbReference type="InterPro" id="IPR036688">
    <property type="entry name" value="MoeA_C_domain_IV_sf"/>
</dbReference>
<evidence type="ECO:0000259" key="7">
    <source>
        <dbReference type="SMART" id="SM00852"/>
    </source>
</evidence>
<dbReference type="FunFam" id="2.170.190.11:FF:000001">
    <property type="entry name" value="Molybdopterin molybdenumtransferase"/>
    <property type="match status" value="1"/>
</dbReference>
<dbReference type="GO" id="GO:0046872">
    <property type="term" value="F:metal ion binding"/>
    <property type="evidence" value="ECO:0007669"/>
    <property type="project" value="UniProtKB-UniRule"/>
</dbReference>
<dbReference type="OrthoDB" id="4349954at2759"/>
<evidence type="ECO:0000256" key="1">
    <source>
        <dbReference type="ARBA" id="ARBA00005046"/>
    </source>
</evidence>
<feature type="domain" description="MoaB/Mog" evidence="7">
    <location>
        <begin position="7"/>
        <end position="156"/>
    </location>
</feature>